<dbReference type="NCBIfam" id="TIGR00813">
    <property type="entry name" value="sss"/>
    <property type="match status" value="1"/>
</dbReference>
<evidence type="ECO:0000313" key="16">
    <source>
        <dbReference type="Proteomes" id="UP000743107"/>
    </source>
</evidence>
<dbReference type="EMBL" id="WENB01000005">
    <property type="protein sequence ID" value="KAF0412613.1"/>
    <property type="molecule type" value="Genomic_DNA"/>
</dbReference>
<keyword evidence="9 12" id="KW-0472">Membrane</keyword>
<comment type="similarity">
    <text evidence="2 11">Belongs to the sodium:solute symporter (SSF) (TC 2.A.21) family.</text>
</comment>
<keyword evidence="10" id="KW-0739">Sodium transport</keyword>
<feature type="transmembrane region" description="Helical" evidence="12">
    <location>
        <begin position="120"/>
        <end position="143"/>
    </location>
</feature>
<dbReference type="Gene3D" id="1.20.1730.10">
    <property type="entry name" value="Sodium/glucose cotransporter"/>
    <property type="match status" value="1"/>
</dbReference>
<comment type="caution">
    <text evidence="14">The sequence shown here is derived from an EMBL/GenBank/DDBJ whole genome shotgun (WGS) entry which is preliminary data.</text>
</comment>
<gene>
    <name evidence="13" type="ORF">GBO79_08610</name>
    <name evidence="14" type="ORF">ITQ97_09210</name>
</gene>
<dbReference type="GO" id="GO:0006814">
    <property type="term" value="P:sodium ion transport"/>
    <property type="evidence" value="ECO:0007669"/>
    <property type="project" value="UniProtKB-KW"/>
</dbReference>
<dbReference type="RefSeq" id="WP_002834351.1">
    <property type="nucleotide sequence ID" value="NZ_BJZY01000005.1"/>
</dbReference>
<evidence type="ECO:0000256" key="9">
    <source>
        <dbReference type="ARBA" id="ARBA00023136"/>
    </source>
</evidence>
<reference evidence="14" key="4">
    <citation type="submission" date="2020-11" db="EMBL/GenBank/DDBJ databases">
        <title>Antibiotic susceptibility profiles of Pediococcus pentosaceus from various origins and their implications for the safety assessment of strains with food-technology applications.</title>
        <authorList>
            <person name="Shani N."/>
            <person name="Oberhaensli S."/>
            <person name="Arias E."/>
        </authorList>
    </citation>
    <scope>NUCLEOTIDE SEQUENCE</scope>
    <source>
        <strain evidence="14">FAM 19164</strain>
    </source>
</reference>
<feature type="transmembrane region" description="Helical" evidence="12">
    <location>
        <begin position="47"/>
        <end position="66"/>
    </location>
</feature>
<evidence type="ECO:0000256" key="7">
    <source>
        <dbReference type="ARBA" id="ARBA00023053"/>
    </source>
</evidence>
<dbReference type="Pfam" id="PF00474">
    <property type="entry name" value="SSF"/>
    <property type="match status" value="1"/>
</dbReference>
<evidence type="ECO:0000256" key="8">
    <source>
        <dbReference type="ARBA" id="ARBA00023065"/>
    </source>
</evidence>
<feature type="transmembrane region" description="Helical" evidence="12">
    <location>
        <begin position="457"/>
        <end position="478"/>
    </location>
</feature>
<feature type="transmembrane region" description="Helical" evidence="12">
    <location>
        <begin position="185"/>
        <end position="203"/>
    </location>
</feature>
<sequence length="504" mass="55204">MVKQGFGALNWLVLIAYLIIMLLIGLSFSKKSSKNSEEFFKASTSNVPAWAVGFSIFATTLSAITYMSTPEKSFLTNWAYAFGNLAIFLITPILIKYYIPFFSKLKVTTAYEYLEFRFNPFLRVFSSILFILFHIGRIAIVIYLPTVALQSIININPYLIASLITILCIIYTYHGGMEGVIWSDVIQGILLLVGAVLIIFFAVHGTHGGFATVANDIANKGKILTKADFVWSVTKSTVPIILLGQIFNTLYQYTASQDVVQRYTTSTDNKHIAKSIWTNALLSLITIPLFYGMGTVIYSFYTHGGSLPQGFNTSALVPYFVLTEIPAGIAGLIIAAIFAASQATIASSLNSTAACLVTDIQKRFMKDKSDAMSMKLTRLSILICGFLGLLVTLVLIKLHSSDMIDTYLSLFGLFGVPIAGIFALGILSQRANGFGATVGMIVTTVICYFIQTHGVNALFVSVVGFLGAMILGYIFSLLKPGHKQDITGLTFRTINKDVKIKVKD</sequence>
<dbReference type="PANTHER" id="PTHR42985">
    <property type="entry name" value="SODIUM-COUPLED MONOCARBOXYLATE TRANSPORTER"/>
    <property type="match status" value="1"/>
</dbReference>
<evidence type="ECO:0000313" key="13">
    <source>
        <dbReference type="EMBL" id="KAF0412613.1"/>
    </source>
</evidence>
<dbReference type="Proteomes" id="UP000743107">
    <property type="component" value="Unassembled WGS sequence"/>
</dbReference>
<dbReference type="EMBL" id="JADOFV010000005">
    <property type="protein sequence ID" value="MBF7127974.1"/>
    <property type="molecule type" value="Genomic_DNA"/>
</dbReference>
<evidence type="ECO:0000313" key="14">
    <source>
        <dbReference type="EMBL" id="MBF7127974.1"/>
    </source>
</evidence>
<keyword evidence="3" id="KW-0813">Transport</keyword>
<feature type="transmembrane region" description="Helical" evidence="12">
    <location>
        <begin position="434"/>
        <end position="451"/>
    </location>
</feature>
<comment type="subcellular location">
    <subcellularLocation>
        <location evidence="1">Cell membrane</location>
        <topology evidence="1">Multi-pass membrane protein</topology>
    </subcellularLocation>
</comment>
<feature type="transmembrane region" description="Helical" evidence="12">
    <location>
        <begin position="6"/>
        <end position="26"/>
    </location>
</feature>
<evidence type="ECO:0000256" key="2">
    <source>
        <dbReference type="ARBA" id="ARBA00006434"/>
    </source>
</evidence>
<evidence type="ECO:0000313" key="15">
    <source>
        <dbReference type="Proteomes" id="UP000472573"/>
    </source>
</evidence>
<evidence type="ECO:0000256" key="1">
    <source>
        <dbReference type="ARBA" id="ARBA00004651"/>
    </source>
</evidence>
<reference evidence="13" key="2">
    <citation type="submission" date="2019-12" db="EMBL/GenBank/DDBJ databases">
        <title>SpeciesPrimer: A bioinformatics pipeline dedicated to the design of qPCR primers for the quantification of bacterial species.</title>
        <authorList>
            <person name="Dreier M."/>
            <person name="Berthoud H."/>
            <person name="Shani N."/>
            <person name="Wechsler D."/>
            <person name="Junier P."/>
        </authorList>
    </citation>
    <scope>NUCLEOTIDE SEQUENCE</scope>
    <source>
        <strain evidence="13">FAM13073</strain>
    </source>
</reference>
<organism evidence="14 16">
    <name type="scientific">Pediococcus pentosaceus</name>
    <dbReference type="NCBI Taxonomy" id="1255"/>
    <lineage>
        <taxon>Bacteria</taxon>
        <taxon>Bacillati</taxon>
        <taxon>Bacillota</taxon>
        <taxon>Bacilli</taxon>
        <taxon>Lactobacillales</taxon>
        <taxon>Lactobacillaceae</taxon>
        <taxon>Pediococcus</taxon>
    </lineage>
</organism>
<dbReference type="GO" id="GO:0015293">
    <property type="term" value="F:symporter activity"/>
    <property type="evidence" value="ECO:0007669"/>
    <property type="project" value="TreeGrafter"/>
</dbReference>
<evidence type="ECO:0000256" key="10">
    <source>
        <dbReference type="ARBA" id="ARBA00023201"/>
    </source>
</evidence>
<evidence type="ECO:0000256" key="12">
    <source>
        <dbReference type="SAM" id="Phobius"/>
    </source>
</evidence>
<keyword evidence="15" id="KW-1185">Reference proteome</keyword>
<evidence type="ECO:0000256" key="3">
    <source>
        <dbReference type="ARBA" id="ARBA00022448"/>
    </source>
</evidence>
<dbReference type="InterPro" id="IPR051163">
    <property type="entry name" value="Sodium:Solute_Symporter_SSF"/>
</dbReference>
<name>A0A512K7J8_PEDPE</name>
<keyword evidence="6 12" id="KW-1133">Transmembrane helix</keyword>
<feature type="transmembrane region" description="Helical" evidence="12">
    <location>
        <begin position="155"/>
        <end position="173"/>
    </location>
</feature>
<feature type="transmembrane region" description="Helical" evidence="12">
    <location>
        <begin position="408"/>
        <end position="427"/>
    </location>
</feature>
<dbReference type="Proteomes" id="UP000472573">
    <property type="component" value="Unassembled WGS sequence"/>
</dbReference>
<keyword evidence="8" id="KW-0406">Ion transport</keyword>
<evidence type="ECO:0000256" key="5">
    <source>
        <dbReference type="ARBA" id="ARBA00022692"/>
    </source>
</evidence>
<dbReference type="PROSITE" id="PS50283">
    <property type="entry name" value="NA_SOLUT_SYMP_3"/>
    <property type="match status" value="1"/>
</dbReference>
<feature type="transmembrane region" description="Helical" evidence="12">
    <location>
        <begin position="376"/>
        <end position="396"/>
    </location>
</feature>
<keyword evidence="7" id="KW-0915">Sodium</keyword>
<evidence type="ECO:0000256" key="4">
    <source>
        <dbReference type="ARBA" id="ARBA00022475"/>
    </source>
</evidence>
<feature type="transmembrane region" description="Helical" evidence="12">
    <location>
        <begin position="316"/>
        <end position="340"/>
    </location>
</feature>
<evidence type="ECO:0000256" key="11">
    <source>
        <dbReference type="RuleBase" id="RU362091"/>
    </source>
</evidence>
<keyword evidence="5 12" id="KW-0812">Transmembrane</keyword>
<dbReference type="AlphaFoldDB" id="A0A512K7J8"/>
<reference evidence="13" key="1">
    <citation type="submission" date="2019-10" db="EMBL/GenBank/DDBJ databases">
        <authorList>
            <person name="Irmler S."/>
            <person name="Berthoud H."/>
            <person name="Roetschi A."/>
            <person name="Arias E."/>
            <person name="Shani N."/>
            <person name="Wuethrich D."/>
            <person name="Bruggmann R."/>
        </authorList>
    </citation>
    <scope>NUCLEOTIDE SEQUENCE</scope>
    <source>
        <strain evidence="13">FAM13073</strain>
    </source>
</reference>
<keyword evidence="4" id="KW-1003">Cell membrane</keyword>
<feature type="transmembrane region" description="Helical" evidence="12">
    <location>
        <begin position="78"/>
        <end position="99"/>
    </location>
</feature>
<feature type="transmembrane region" description="Helical" evidence="12">
    <location>
        <begin position="276"/>
        <end position="301"/>
    </location>
</feature>
<dbReference type="InterPro" id="IPR001734">
    <property type="entry name" value="Na/solute_symporter"/>
</dbReference>
<accession>A0A512K7J8</accession>
<reference evidence="15" key="3">
    <citation type="submission" date="2020-03" db="EMBL/GenBank/DDBJ databases">
        <title>SpeciesPrimer: A bioinformatics pipeline dedicated to the design of qPCR primers for the quantification of bacterial species.</title>
        <authorList>
            <person name="Dreier M."/>
            <person name="Berthoud H."/>
            <person name="Shani N."/>
            <person name="Wechsler D."/>
            <person name="Junier P."/>
        </authorList>
    </citation>
    <scope>NUCLEOTIDE SEQUENCE [LARGE SCALE GENOMIC DNA]</scope>
    <source>
        <strain evidence="15">FAM13073</strain>
    </source>
</reference>
<dbReference type="GO" id="GO:0005886">
    <property type="term" value="C:plasma membrane"/>
    <property type="evidence" value="ECO:0007669"/>
    <property type="project" value="UniProtKB-SubCell"/>
</dbReference>
<dbReference type="CDD" id="cd11495">
    <property type="entry name" value="SLC5sbd_NIS-like_u3"/>
    <property type="match status" value="1"/>
</dbReference>
<protein>
    <submittedName>
        <fullName evidence="13">Sodium/solute symporter</fullName>
    </submittedName>
    <submittedName>
        <fullName evidence="14">Sodium:solute symporter</fullName>
    </submittedName>
</protein>
<evidence type="ECO:0000256" key="6">
    <source>
        <dbReference type="ARBA" id="ARBA00022989"/>
    </source>
</evidence>
<dbReference type="InterPro" id="IPR038377">
    <property type="entry name" value="Na/Glc_symporter_sf"/>
</dbReference>
<dbReference type="PANTHER" id="PTHR42985:SF40">
    <property type="entry name" value="LD47995P-RELATED"/>
    <property type="match status" value="1"/>
</dbReference>
<proteinExistence type="inferred from homology"/>